<keyword evidence="1 4" id="KW-0732">Signal</keyword>
<feature type="signal peptide" evidence="4">
    <location>
        <begin position="1"/>
        <end position="24"/>
    </location>
</feature>
<comment type="caution">
    <text evidence="6">The sequence shown here is derived from an EMBL/GenBank/DDBJ whole genome shotgun (WGS) entry which is preliminary data.</text>
</comment>
<dbReference type="Pfam" id="PF04043">
    <property type="entry name" value="PMEI"/>
    <property type="match status" value="1"/>
</dbReference>
<evidence type="ECO:0000313" key="6">
    <source>
        <dbReference type="EMBL" id="KAK9945705.1"/>
    </source>
</evidence>
<name>A0AAW1YCA2_RUBAR</name>
<keyword evidence="7" id="KW-1185">Reference proteome</keyword>
<evidence type="ECO:0000256" key="3">
    <source>
        <dbReference type="ARBA" id="ARBA00038471"/>
    </source>
</evidence>
<dbReference type="SUPFAM" id="SSF101148">
    <property type="entry name" value="Plant invertase/pectin methylesterase inhibitor"/>
    <property type="match status" value="1"/>
</dbReference>
<evidence type="ECO:0000313" key="7">
    <source>
        <dbReference type="Proteomes" id="UP001457282"/>
    </source>
</evidence>
<dbReference type="PANTHER" id="PTHR35357:SF8">
    <property type="entry name" value="OS01G0111000 PROTEIN"/>
    <property type="match status" value="1"/>
</dbReference>
<dbReference type="Gene3D" id="1.20.140.40">
    <property type="entry name" value="Invertase/pectin methylesterase inhibitor family protein"/>
    <property type="match status" value="1"/>
</dbReference>
<keyword evidence="2" id="KW-1015">Disulfide bond</keyword>
<dbReference type="PANTHER" id="PTHR35357">
    <property type="entry name" value="OS02G0537100 PROTEIN"/>
    <property type="match status" value="1"/>
</dbReference>
<dbReference type="NCBIfam" id="TIGR01614">
    <property type="entry name" value="PME_inhib"/>
    <property type="match status" value="1"/>
</dbReference>
<gene>
    <name evidence="6" type="ORF">M0R45_011204</name>
</gene>
<dbReference type="CDD" id="cd15801">
    <property type="entry name" value="PMEI-like_1"/>
    <property type="match status" value="1"/>
</dbReference>
<dbReference type="InterPro" id="IPR006501">
    <property type="entry name" value="Pectinesterase_inhib_dom"/>
</dbReference>
<dbReference type="Proteomes" id="UP001457282">
    <property type="component" value="Unassembled WGS sequence"/>
</dbReference>
<feature type="chain" id="PRO_5043351619" description="Pectinesterase inhibitor domain-containing protein" evidence="4">
    <location>
        <begin position="25"/>
        <end position="192"/>
    </location>
</feature>
<dbReference type="GO" id="GO:0004857">
    <property type="term" value="F:enzyme inhibitor activity"/>
    <property type="evidence" value="ECO:0007669"/>
    <property type="project" value="InterPro"/>
</dbReference>
<dbReference type="InterPro" id="IPR035513">
    <property type="entry name" value="Invertase/methylesterase_inhib"/>
</dbReference>
<evidence type="ECO:0000256" key="2">
    <source>
        <dbReference type="ARBA" id="ARBA00023157"/>
    </source>
</evidence>
<dbReference type="EMBL" id="JBEDUW010000002">
    <property type="protein sequence ID" value="KAK9945705.1"/>
    <property type="molecule type" value="Genomic_DNA"/>
</dbReference>
<protein>
    <recommendedName>
        <fullName evidence="5">Pectinesterase inhibitor domain-containing protein</fullName>
    </recommendedName>
</protein>
<dbReference type="SMART" id="SM00856">
    <property type="entry name" value="PMEI"/>
    <property type="match status" value="1"/>
</dbReference>
<feature type="domain" description="Pectinesterase inhibitor" evidence="5">
    <location>
        <begin position="39"/>
        <end position="184"/>
    </location>
</feature>
<sequence>MKPFTSFFFLSTLCVLQHVALVASNQPGNTITGGTTGAAGGNLIEEACQHATHKDLCITNLKNDPNSKGADLTGLAYITIRLAAANAADVEAHLRTLLINNASSLDPAVQQGVSDCIEHYSDANDQLDDSVAALSSKAFKDIELWVRVAIGDADFCENSLKGQQTVVSQKNQLFKQMCDNVLAVITALPQQG</sequence>
<accession>A0AAW1YCA2</accession>
<organism evidence="6 7">
    <name type="scientific">Rubus argutus</name>
    <name type="common">Southern blackberry</name>
    <dbReference type="NCBI Taxonomy" id="59490"/>
    <lineage>
        <taxon>Eukaryota</taxon>
        <taxon>Viridiplantae</taxon>
        <taxon>Streptophyta</taxon>
        <taxon>Embryophyta</taxon>
        <taxon>Tracheophyta</taxon>
        <taxon>Spermatophyta</taxon>
        <taxon>Magnoliopsida</taxon>
        <taxon>eudicotyledons</taxon>
        <taxon>Gunneridae</taxon>
        <taxon>Pentapetalae</taxon>
        <taxon>rosids</taxon>
        <taxon>fabids</taxon>
        <taxon>Rosales</taxon>
        <taxon>Rosaceae</taxon>
        <taxon>Rosoideae</taxon>
        <taxon>Rosoideae incertae sedis</taxon>
        <taxon>Rubus</taxon>
    </lineage>
</organism>
<reference evidence="6 7" key="1">
    <citation type="journal article" date="2023" name="G3 (Bethesda)">
        <title>A chromosome-length genome assembly and annotation of blackberry (Rubus argutus, cv. 'Hillquist').</title>
        <authorList>
            <person name="Bruna T."/>
            <person name="Aryal R."/>
            <person name="Dudchenko O."/>
            <person name="Sargent D.J."/>
            <person name="Mead D."/>
            <person name="Buti M."/>
            <person name="Cavallini A."/>
            <person name="Hytonen T."/>
            <person name="Andres J."/>
            <person name="Pham M."/>
            <person name="Weisz D."/>
            <person name="Mascagni F."/>
            <person name="Usai G."/>
            <person name="Natali L."/>
            <person name="Bassil N."/>
            <person name="Fernandez G.E."/>
            <person name="Lomsadze A."/>
            <person name="Armour M."/>
            <person name="Olukolu B."/>
            <person name="Poorten T."/>
            <person name="Britton C."/>
            <person name="Davik J."/>
            <person name="Ashrafi H."/>
            <person name="Aiden E.L."/>
            <person name="Borodovsky M."/>
            <person name="Worthington M."/>
        </authorList>
    </citation>
    <scope>NUCLEOTIDE SEQUENCE [LARGE SCALE GENOMIC DNA]</scope>
    <source>
        <strain evidence="6">PI 553951</strain>
    </source>
</reference>
<evidence type="ECO:0000259" key="5">
    <source>
        <dbReference type="SMART" id="SM00856"/>
    </source>
</evidence>
<evidence type="ECO:0000256" key="1">
    <source>
        <dbReference type="ARBA" id="ARBA00022729"/>
    </source>
</evidence>
<proteinExistence type="inferred from homology"/>
<dbReference type="AlphaFoldDB" id="A0AAW1YCA2"/>
<comment type="similarity">
    <text evidence="3">Belongs to the PMEI family.</text>
</comment>
<evidence type="ECO:0000256" key="4">
    <source>
        <dbReference type="SAM" id="SignalP"/>
    </source>
</evidence>